<sequence>MALQSSNAPAPLVVSSASVMRRIPIEIIEAIGHFLDGPTAYSAIQVCHQWIIGFTTRKKLRNRPTIFPLLRSKTTSGLLSILQCCTHLTSLLIHKRRARLSDLKLLDDLLQLQSLRRLELNIHGDCDLALKAIEEMFPLFEQLDELVLAGSAFSIREYDSEDEDASTTTELETPRPWKLSRLSISPAAMMLLRHCPDLKTLELRQLDTWQEYESETYQSIRPIMVCTKLAELDLYLSNEQRDQSDVIETLSSFNQLRSLIFNPQSIEQISFLNTRLSNGGDGNDNSNGDLVLPLLEHLQLHPDCTQNDSFGINNALRDIFKTRPRLKSFALYKYPIYAADIFAKRGMEDQDGWACLDLERFYIHALILQEESPSTMIYRQLGLLSRLKHVSITCTEIKHGANSGIDLLVGASGLESLMLMDIRNPSWTKEEVFRVLQMFPKLSQLHVEPDSKATVLACAKELGRDISIGPGMGSFN</sequence>
<dbReference type="AlphaFoldDB" id="A0A9P6PM14"/>
<proteinExistence type="predicted"/>
<dbReference type="OrthoDB" id="2449472at2759"/>
<keyword evidence="2" id="KW-1185">Reference proteome</keyword>
<name>A0A9P6PM14_9FUNG</name>
<dbReference type="SUPFAM" id="SSF52047">
    <property type="entry name" value="RNI-like"/>
    <property type="match status" value="1"/>
</dbReference>
<gene>
    <name evidence="1" type="ORF">BG011_008978</name>
</gene>
<organism evidence="1 2">
    <name type="scientific">Mortierella polycephala</name>
    <dbReference type="NCBI Taxonomy" id="41804"/>
    <lineage>
        <taxon>Eukaryota</taxon>
        <taxon>Fungi</taxon>
        <taxon>Fungi incertae sedis</taxon>
        <taxon>Mucoromycota</taxon>
        <taxon>Mortierellomycotina</taxon>
        <taxon>Mortierellomycetes</taxon>
        <taxon>Mortierellales</taxon>
        <taxon>Mortierellaceae</taxon>
        <taxon>Mortierella</taxon>
    </lineage>
</organism>
<evidence type="ECO:0000313" key="2">
    <source>
        <dbReference type="Proteomes" id="UP000726737"/>
    </source>
</evidence>
<evidence type="ECO:0000313" key="1">
    <source>
        <dbReference type="EMBL" id="KAG0249750.1"/>
    </source>
</evidence>
<comment type="caution">
    <text evidence="1">The sequence shown here is derived from an EMBL/GenBank/DDBJ whole genome shotgun (WGS) entry which is preliminary data.</text>
</comment>
<dbReference type="Proteomes" id="UP000726737">
    <property type="component" value="Unassembled WGS sequence"/>
</dbReference>
<dbReference type="InterPro" id="IPR032675">
    <property type="entry name" value="LRR_dom_sf"/>
</dbReference>
<protein>
    <recommendedName>
        <fullName evidence="3">F-box domain-containing protein</fullName>
    </recommendedName>
</protein>
<evidence type="ECO:0008006" key="3">
    <source>
        <dbReference type="Google" id="ProtNLM"/>
    </source>
</evidence>
<dbReference type="EMBL" id="JAAAJA010000772">
    <property type="protein sequence ID" value="KAG0249750.1"/>
    <property type="molecule type" value="Genomic_DNA"/>
</dbReference>
<dbReference type="Gene3D" id="3.80.10.10">
    <property type="entry name" value="Ribonuclease Inhibitor"/>
    <property type="match status" value="1"/>
</dbReference>
<accession>A0A9P6PM14</accession>
<reference evidence="1" key="1">
    <citation type="journal article" date="2020" name="Fungal Divers.">
        <title>Resolving the Mortierellaceae phylogeny through synthesis of multi-gene phylogenetics and phylogenomics.</title>
        <authorList>
            <person name="Vandepol N."/>
            <person name="Liber J."/>
            <person name="Desiro A."/>
            <person name="Na H."/>
            <person name="Kennedy M."/>
            <person name="Barry K."/>
            <person name="Grigoriev I.V."/>
            <person name="Miller A.N."/>
            <person name="O'Donnell K."/>
            <person name="Stajich J.E."/>
            <person name="Bonito G."/>
        </authorList>
    </citation>
    <scope>NUCLEOTIDE SEQUENCE</scope>
    <source>
        <strain evidence="1">KOD948</strain>
    </source>
</reference>